<comment type="catalytic activity">
    <reaction evidence="7">
        <text>(R)-2-hydroxyglutarate + NAD(+) = 2-oxoglutarate + NADH + H(+)</text>
        <dbReference type="Rhea" id="RHEA:49612"/>
        <dbReference type="ChEBI" id="CHEBI:15378"/>
        <dbReference type="ChEBI" id="CHEBI:15801"/>
        <dbReference type="ChEBI" id="CHEBI:16810"/>
        <dbReference type="ChEBI" id="CHEBI:57540"/>
        <dbReference type="ChEBI" id="CHEBI:57945"/>
        <dbReference type="EC" id="1.1.1.399"/>
    </reaction>
</comment>
<dbReference type="PROSITE" id="PS00065">
    <property type="entry name" value="D_2_HYDROXYACID_DH_1"/>
    <property type="match status" value="1"/>
</dbReference>
<comment type="function">
    <text evidence="1">Catalyzes the reversible oxidation of 3-phospho-D-glycerate to 3-phosphonooxypyruvate, the first step of the phosphorylated L-serine biosynthesis pathway. Also catalyzes the reversible oxidation of 2-hydroxyglutarate to 2-oxoglutarate.</text>
</comment>
<reference evidence="12" key="1">
    <citation type="journal article" date="2020" name="Microbiol. Resour. Announc.">
        <title>Complete Genome Sequence of Adlercreutzia sp. Strain 8CFCBH1, a Potent Producer of Equol, Isolated from Healthy Japanese Feces.</title>
        <authorList>
            <person name="Ogata Y."/>
            <person name="Sakamoto M."/>
            <person name="Ohkuma M."/>
            <person name="Hattori M."/>
            <person name="Suda W."/>
        </authorList>
    </citation>
    <scope>NUCLEOTIDE SEQUENCE [LARGE SCALE GENOMIC DNA]</scope>
    <source>
        <strain evidence="12">8CFCBH1</strain>
    </source>
</reference>
<dbReference type="EC" id="1.1.1.95" evidence="9"/>
<dbReference type="InterPro" id="IPR029009">
    <property type="entry name" value="ASB_dom_sf"/>
</dbReference>
<evidence type="ECO:0000259" key="10">
    <source>
        <dbReference type="PROSITE" id="PS51671"/>
    </source>
</evidence>
<dbReference type="Pfam" id="PF19304">
    <property type="entry name" value="PGDH_inter"/>
    <property type="match status" value="1"/>
</dbReference>
<keyword evidence="6 9" id="KW-0520">NAD</keyword>
<dbReference type="InterPro" id="IPR006140">
    <property type="entry name" value="D-isomer_DH_NAD-bd"/>
</dbReference>
<dbReference type="CDD" id="cd12173">
    <property type="entry name" value="PGDH_4"/>
    <property type="match status" value="1"/>
</dbReference>
<dbReference type="EMBL" id="AP022829">
    <property type="protein sequence ID" value="BCA88788.1"/>
    <property type="molecule type" value="Genomic_DNA"/>
</dbReference>
<dbReference type="GO" id="GO:0004617">
    <property type="term" value="F:phosphoglycerate dehydrogenase activity"/>
    <property type="evidence" value="ECO:0007669"/>
    <property type="project" value="UniProtKB-UniRule"/>
</dbReference>
<evidence type="ECO:0000256" key="3">
    <source>
        <dbReference type="ARBA" id="ARBA00005854"/>
    </source>
</evidence>
<evidence type="ECO:0000256" key="5">
    <source>
        <dbReference type="ARBA" id="ARBA00023002"/>
    </source>
</evidence>
<dbReference type="PROSITE" id="PS51671">
    <property type="entry name" value="ACT"/>
    <property type="match status" value="1"/>
</dbReference>
<dbReference type="PANTHER" id="PTHR42938">
    <property type="entry name" value="FORMATE DEHYDROGENASE 1"/>
    <property type="match status" value="1"/>
</dbReference>
<dbReference type="Gene3D" id="3.30.1330.90">
    <property type="entry name" value="D-3-phosphoglycerate dehydrogenase, domain 3"/>
    <property type="match status" value="1"/>
</dbReference>
<comment type="catalytic activity">
    <reaction evidence="8 9">
        <text>(2R)-3-phosphoglycerate + NAD(+) = 3-phosphooxypyruvate + NADH + H(+)</text>
        <dbReference type="Rhea" id="RHEA:12641"/>
        <dbReference type="ChEBI" id="CHEBI:15378"/>
        <dbReference type="ChEBI" id="CHEBI:18110"/>
        <dbReference type="ChEBI" id="CHEBI:57540"/>
        <dbReference type="ChEBI" id="CHEBI:57945"/>
        <dbReference type="ChEBI" id="CHEBI:58272"/>
        <dbReference type="EC" id="1.1.1.95"/>
    </reaction>
</comment>
<dbReference type="InterPro" id="IPR029752">
    <property type="entry name" value="D-isomer_DH_CS1"/>
</dbReference>
<evidence type="ECO:0000313" key="11">
    <source>
        <dbReference type="EMBL" id="BCA88788.1"/>
    </source>
</evidence>
<dbReference type="InterPro" id="IPR036291">
    <property type="entry name" value="NAD(P)-bd_dom_sf"/>
</dbReference>
<dbReference type="Gene3D" id="3.30.70.260">
    <property type="match status" value="1"/>
</dbReference>
<sequence length="531" mass="55807">MRKVALMTKKILVTEDLVQEGIDSLTEHGYEVDKLIDPTPEELASAIAPYDALIVHPNTVVDAALLDAAENLKIIGRAGVTVDNIDIEAASERGVIVCNAPNSNVISAAEHTMALLLAAARHIPEASASMHAGHWRRPDFMGSELFGKTLAIFGLGRVGGLVAERAAAFGMNLIGHDPYCSPERALHLGVTLYDDMAPVLAQADFITVHLPRTVGTLGMFGADEFAAMKDGVVLVNAARGGIFNMDALADFVAAGKIAAVAVDSFEAEPCTDSPLHEFENAILTPHLSPMTHEAQRRASTQIAEYVEAGLEGGMVATAVNLSPLPPEVFDAIGPYVHACKMMGSMASQILGHTPKSLKVELAGGLADADPAPLLAAVLDGGLSYRRLGAFSAANAESVASQHGISVTTASARDAGEYASSVRIVADEVEVAATLFGTEHTPRIISLMGYKIDIAPAATSLVFEYVDAPGRIGVIGTILGDAAANITTMQIGTKPEESCALVYMNVEGDVSEAVLDRLRGAIDLRNLWKITL</sequence>
<dbReference type="Gene3D" id="3.40.50.720">
    <property type="entry name" value="NAD(P)-binding Rossmann-like Domain"/>
    <property type="match status" value="2"/>
</dbReference>
<dbReference type="NCBIfam" id="TIGR01327">
    <property type="entry name" value="PGDH"/>
    <property type="match status" value="1"/>
</dbReference>
<accession>A0A6F8SKH5</accession>
<comment type="similarity">
    <text evidence="3 9">Belongs to the D-isomer specific 2-hydroxyacid dehydrogenase family.</text>
</comment>
<dbReference type="UniPathway" id="UPA00135">
    <property type="reaction ID" value="UER00196"/>
</dbReference>
<dbReference type="InterPro" id="IPR006236">
    <property type="entry name" value="PGDH"/>
</dbReference>
<keyword evidence="12" id="KW-1185">Reference proteome</keyword>
<dbReference type="AlphaFoldDB" id="A0A6F8SKH5"/>
<dbReference type="GO" id="GO:0006564">
    <property type="term" value="P:L-serine biosynthetic process"/>
    <property type="evidence" value="ECO:0007669"/>
    <property type="project" value="UniProtKB-UniRule"/>
</dbReference>
<proteinExistence type="inferred from homology"/>
<evidence type="ECO:0000256" key="6">
    <source>
        <dbReference type="ARBA" id="ARBA00023027"/>
    </source>
</evidence>
<dbReference type="Pfam" id="PF02826">
    <property type="entry name" value="2-Hacid_dh_C"/>
    <property type="match status" value="1"/>
</dbReference>
<dbReference type="Pfam" id="PF00389">
    <property type="entry name" value="2-Hacid_dh"/>
    <property type="match status" value="1"/>
</dbReference>
<reference evidence="12" key="2">
    <citation type="submission" date="2020-03" db="EMBL/GenBank/DDBJ databases">
        <title>Complete Genome Sequence of Adlercreutzia sp. strain 8CFCBH1 Producing Equol, Isolated from Healthy Japanese Feces.</title>
        <authorList>
            <person name="Ogata Y."/>
            <person name="Sakamoto M."/>
            <person name="Ohkuma M."/>
            <person name="Hattori M."/>
            <person name="Suda W."/>
        </authorList>
    </citation>
    <scope>NUCLEOTIDE SEQUENCE [LARGE SCALE GENOMIC DNA]</scope>
    <source>
        <strain evidence="12">8CFCBH1</strain>
    </source>
</reference>
<feature type="domain" description="ACT" evidence="10">
    <location>
        <begin position="459"/>
        <end position="531"/>
    </location>
</feature>
<dbReference type="GO" id="GO:0051287">
    <property type="term" value="F:NAD binding"/>
    <property type="evidence" value="ECO:0007669"/>
    <property type="project" value="UniProtKB-UniRule"/>
</dbReference>
<dbReference type="InterPro" id="IPR045626">
    <property type="entry name" value="PGDH_ASB_dom"/>
</dbReference>
<dbReference type="SUPFAM" id="SSF52283">
    <property type="entry name" value="Formate/glycerate dehydrogenase catalytic domain-like"/>
    <property type="match status" value="1"/>
</dbReference>
<dbReference type="SUPFAM" id="SSF55021">
    <property type="entry name" value="ACT-like"/>
    <property type="match status" value="1"/>
</dbReference>
<evidence type="ECO:0000256" key="9">
    <source>
        <dbReference type="RuleBase" id="RU363003"/>
    </source>
</evidence>
<comment type="pathway">
    <text evidence="2 9">Amino-acid biosynthesis; L-serine biosynthesis; L-serine from 3-phospho-D-glycerate: step 1/3.</text>
</comment>
<organism evidence="11 12">
    <name type="scientific">Adlercreutzia hattorii</name>
    <dbReference type="NCBI Taxonomy" id="2707299"/>
    <lineage>
        <taxon>Bacteria</taxon>
        <taxon>Bacillati</taxon>
        <taxon>Actinomycetota</taxon>
        <taxon>Coriobacteriia</taxon>
        <taxon>Eggerthellales</taxon>
        <taxon>Eggerthellaceae</taxon>
        <taxon>Adlercreutzia</taxon>
    </lineage>
</organism>
<evidence type="ECO:0000256" key="4">
    <source>
        <dbReference type="ARBA" id="ARBA00021582"/>
    </source>
</evidence>
<gene>
    <name evidence="11" type="ORF">ADCFC_12860</name>
</gene>
<dbReference type="InterPro" id="IPR006139">
    <property type="entry name" value="D-isomer_2_OHA_DH_cat_dom"/>
</dbReference>
<evidence type="ECO:0000256" key="2">
    <source>
        <dbReference type="ARBA" id="ARBA00005216"/>
    </source>
</evidence>
<dbReference type="FunFam" id="3.40.50.720:FF:000021">
    <property type="entry name" value="D-3-phosphoglycerate dehydrogenase"/>
    <property type="match status" value="1"/>
</dbReference>
<dbReference type="PROSITE" id="PS00670">
    <property type="entry name" value="D_2_HYDROXYACID_DH_2"/>
    <property type="match status" value="1"/>
</dbReference>
<evidence type="ECO:0000256" key="7">
    <source>
        <dbReference type="ARBA" id="ARBA00048126"/>
    </source>
</evidence>
<keyword evidence="5 9" id="KW-0560">Oxidoreductase</keyword>
<evidence type="ECO:0000313" key="12">
    <source>
        <dbReference type="Proteomes" id="UP000501727"/>
    </source>
</evidence>
<keyword evidence="9" id="KW-0718">Serine biosynthesis</keyword>
<dbReference type="SUPFAM" id="SSF51735">
    <property type="entry name" value="NAD(P)-binding Rossmann-fold domains"/>
    <property type="match status" value="1"/>
</dbReference>
<dbReference type="SUPFAM" id="SSF143548">
    <property type="entry name" value="Serine metabolism enzymes domain"/>
    <property type="match status" value="1"/>
</dbReference>
<dbReference type="Proteomes" id="UP000501727">
    <property type="component" value="Chromosome"/>
</dbReference>
<dbReference type="InterPro" id="IPR029753">
    <property type="entry name" value="D-isomer_DH_CS"/>
</dbReference>
<dbReference type="InterPro" id="IPR002912">
    <property type="entry name" value="ACT_dom"/>
</dbReference>
<dbReference type="PANTHER" id="PTHR42938:SF47">
    <property type="entry name" value="HYDROXYPYRUVATE REDUCTASE"/>
    <property type="match status" value="1"/>
</dbReference>
<name>A0A6F8SKH5_9ACTN</name>
<dbReference type="InterPro" id="IPR045865">
    <property type="entry name" value="ACT-like_dom_sf"/>
</dbReference>
<evidence type="ECO:0000256" key="1">
    <source>
        <dbReference type="ARBA" id="ARBA00003800"/>
    </source>
</evidence>
<protein>
    <recommendedName>
        <fullName evidence="4 9">D-3-phosphoglycerate dehydrogenase</fullName>
        <ecNumber evidence="9">1.1.1.95</ecNumber>
    </recommendedName>
</protein>
<keyword evidence="9" id="KW-0028">Amino-acid biosynthesis</keyword>
<evidence type="ECO:0000256" key="8">
    <source>
        <dbReference type="ARBA" id="ARBA00048731"/>
    </source>
</evidence>
<dbReference type="KEGG" id="ahat:ADCFC_14070"/>